<comment type="caution">
    <text evidence="2">The sequence shown here is derived from an EMBL/GenBank/DDBJ whole genome shotgun (WGS) entry which is preliminary data.</text>
</comment>
<organism evidence="2 3">
    <name type="scientific">Grus japonensis</name>
    <name type="common">Japanese crane</name>
    <name type="synonym">Red-crowned crane</name>
    <dbReference type="NCBI Taxonomy" id="30415"/>
    <lineage>
        <taxon>Eukaryota</taxon>
        <taxon>Metazoa</taxon>
        <taxon>Chordata</taxon>
        <taxon>Craniata</taxon>
        <taxon>Vertebrata</taxon>
        <taxon>Euteleostomi</taxon>
        <taxon>Archelosauria</taxon>
        <taxon>Archosauria</taxon>
        <taxon>Dinosauria</taxon>
        <taxon>Saurischia</taxon>
        <taxon>Theropoda</taxon>
        <taxon>Coelurosauria</taxon>
        <taxon>Aves</taxon>
        <taxon>Neognathae</taxon>
        <taxon>Neoaves</taxon>
        <taxon>Gruiformes</taxon>
        <taxon>Gruidae</taxon>
        <taxon>Grus</taxon>
    </lineage>
</organism>
<keyword evidence="1" id="KW-1133">Transmembrane helix</keyword>
<name>A0ABC9Y0L2_GRUJA</name>
<evidence type="ECO:0000313" key="3">
    <source>
        <dbReference type="Proteomes" id="UP001623348"/>
    </source>
</evidence>
<dbReference type="PANTHER" id="PTHR33395:SF22">
    <property type="entry name" value="REVERSE TRANSCRIPTASE DOMAIN-CONTAINING PROTEIN"/>
    <property type="match status" value="1"/>
</dbReference>
<gene>
    <name evidence="2" type="ORF">GRJ2_002812700</name>
</gene>
<dbReference type="PANTHER" id="PTHR33395">
    <property type="entry name" value="TRANSCRIPTASE, PUTATIVE-RELATED-RELATED"/>
    <property type="match status" value="1"/>
</dbReference>
<feature type="transmembrane region" description="Helical" evidence="1">
    <location>
        <begin position="20"/>
        <end position="39"/>
    </location>
</feature>
<evidence type="ECO:0000313" key="2">
    <source>
        <dbReference type="EMBL" id="GAB0203471.1"/>
    </source>
</evidence>
<reference evidence="2 3" key="1">
    <citation type="submission" date="2024-06" db="EMBL/GenBank/DDBJ databases">
        <title>The draft genome of Grus japonensis, version 3.</title>
        <authorList>
            <person name="Nabeshima K."/>
            <person name="Suzuki S."/>
            <person name="Onuma M."/>
        </authorList>
    </citation>
    <scope>NUCLEOTIDE SEQUENCE [LARGE SCALE GENOMIC DNA]</scope>
    <source>
        <strain evidence="2 3">451A</strain>
    </source>
</reference>
<dbReference type="Proteomes" id="UP001623348">
    <property type="component" value="Unassembled WGS sequence"/>
</dbReference>
<dbReference type="AlphaFoldDB" id="A0ABC9Y0L2"/>
<evidence type="ECO:0008006" key="4">
    <source>
        <dbReference type="Google" id="ProtNLM"/>
    </source>
</evidence>
<accession>A0ABC9Y0L2</accession>
<keyword evidence="1" id="KW-0812">Transmembrane</keyword>
<protein>
    <recommendedName>
        <fullName evidence="4">Endonuclease/exonuclease/phosphatase domain-containing protein</fullName>
    </recommendedName>
</protein>
<keyword evidence="1" id="KW-0472">Membrane</keyword>
<keyword evidence="3" id="KW-1185">Reference proteome</keyword>
<proteinExistence type="predicted"/>
<evidence type="ECO:0000256" key="1">
    <source>
        <dbReference type="SAM" id="Phobius"/>
    </source>
</evidence>
<dbReference type="EMBL" id="BAAFJT010000040">
    <property type="protein sequence ID" value="GAB0203471.1"/>
    <property type="molecule type" value="Genomic_DNA"/>
</dbReference>
<sequence length="485" mass="55195">MGGMDHLKQQMKTYNLSQEILGLLVLFIFFNHTALVLMGDFNLPDVNWEHHTADTSRSRSFLKHLDGSFLVQVLKEPTRKGALLDLLLANREGLVGEVVTGGHLGHNDHEVVEFKIFGDRRKTATKTSTLDMGRADFRLLRALVSQVPWETALEGIGVHQCWSLFKGHLLRAQEQAIPKCCKSSRRGRRLAWLNRDLLELRWKKKVYACWKQGQATWEGYRDAAHCCKEKIRAAKAQLELKLASTVGDNKKGFFKYVDNKRRTRENIGSLLDKNGHLTNRDIDKAETFNAFFASVFNTDDGLWDPRRPELEDRDCGNVKLPGDPELVRELLLHLDAYKPMWPNGIHPRVLRELADVIARPLSIIFQWSWESGEVPVDWKLANIVPVFKKGKKEDPGLEGVVSKFADDTKLGGAVDSIEGGEALQRDLDRLKNRAITNRMRFNKGKCRILHLGRGNPGYTYRLGDETLETSHAERHLGSWSTASWT</sequence>